<dbReference type="SUPFAM" id="SSF52047">
    <property type="entry name" value="RNI-like"/>
    <property type="match status" value="1"/>
</dbReference>
<evidence type="ECO:0000313" key="2">
    <source>
        <dbReference type="EMBL" id="EPQ60219.1"/>
    </source>
</evidence>
<gene>
    <name evidence="2" type="ORF">GLOTRDRAFT_123975</name>
</gene>
<reference evidence="2 3" key="1">
    <citation type="journal article" date="2012" name="Science">
        <title>The Paleozoic origin of enzymatic lignin decomposition reconstructed from 31 fungal genomes.</title>
        <authorList>
            <person name="Floudas D."/>
            <person name="Binder M."/>
            <person name="Riley R."/>
            <person name="Barry K."/>
            <person name="Blanchette R.A."/>
            <person name="Henrissat B."/>
            <person name="Martinez A.T."/>
            <person name="Otillar R."/>
            <person name="Spatafora J.W."/>
            <person name="Yadav J.S."/>
            <person name="Aerts A."/>
            <person name="Benoit I."/>
            <person name="Boyd A."/>
            <person name="Carlson A."/>
            <person name="Copeland A."/>
            <person name="Coutinho P.M."/>
            <person name="de Vries R.P."/>
            <person name="Ferreira P."/>
            <person name="Findley K."/>
            <person name="Foster B."/>
            <person name="Gaskell J."/>
            <person name="Glotzer D."/>
            <person name="Gorecki P."/>
            <person name="Heitman J."/>
            <person name="Hesse C."/>
            <person name="Hori C."/>
            <person name="Igarashi K."/>
            <person name="Jurgens J.A."/>
            <person name="Kallen N."/>
            <person name="Kersten P."/>
            <person name="Kohler A."/>
            <person name="Kuees U."/>
            <person name="Kumar T.K.A."/>
            <person name="Kuo A."/>
            <person name="LaButti K."/>
            <person name="Larrondo L.F."/>
            <person name="Lindquist E."/>
            <person name="Ling A."/>
            <person name="Lombard V."/>
            <person name="Lucas S."/>
            <person name="Lundell T."/>
            <person name="Martin R."/>
            <person name="McLaughlin D.J."/>
            <person name="Morgenstern I."/>
            <person name="Morin E."/>
            <person name="Murat C."/>
            <person name="Nagy L.G."/>
            <person name="Nolan M."/>
            <person name="Ohm R.A."/>
            <person name="Patyshakuliyeva A."/>
            <person name="Rokas A."/>
            <person name="Ruiz-Duenas F.J."/>
            <person name="Sabat G."/>
            <person name="Salamov A."/>
            <person name="Samejima M."/>
            <person name="Schmutz J."/>
            <person name="Slot J.C."/>
            <person name="St John F."/>
            <person name="Stenlid J."/>
            <person name="Sun H."/>
            <person name="Sun S."/>
            <person name="Syed K."/>
            <person name="Tsang A."/>
            <person name="Wiebenga A."/>
            <person name="Young D."/>
            <person name="Pisabarro A."/>
            <person name="Eastwood D.C."/>
            <person name="Martin F."/>
            <person name="Cullen D."/>
            <person name="Grigoriev I.V."/>
            <person name="Hibbett D.S."/>
        </authorList>
    </citation>
    <scope>NUCLEOTIDE SEQUENCE [LARGE SCALE GENOMIC DNA]</scope>
    <source>
        <strain evidence="2 3">ATCC 11539</strain>
    </source>
</reference>
<evidence type="ECO:0000256" key="1">
    <source>
        <dbReference type="SAM" id="MobiDB-lite"/>
    </source>
</evidence>
<feature type="region of interest" description="Disordered" evidence="1">
    <location>
        <begin position="1"/>
        <end position="21"/>
    </location>
</feature>
<dbReference type="AlphaFoldDB" id="S7S320"/>
<sequence length="560" mass="62610">MAKHHGTTPANEPKAKEAYDPQAPLHPGIHVYELKMDMQTMTLSIASSETVGMHRALALPDILHLVCDHLIWSADGFPSQESQRDMLMLALTCKAFLPIALDTLWSHMRSLVPLMKLLPTFGSAYRGGLFVLKENVPPETWRVFDAYAARIRSLNHSQNLRTDPSVYEALLRWHPSPLLPRLRQLLWRGGDFSLSEAKLLQSPSLRHARFLLTEYPEQGGGVQTFLERLSETQLQELTLWGKIPPGCLTLVPRFQHLRMLYVWEAYRGVKILRDKQSWEDVHAGIYKSAFEMEQLTSLSLRLPLENTYEFPERIALGNLDYLCLRGSVESLIPLFEVLSADQLWELDLTADTHGSPEGCNYRGLLSKLRFPHLRVLELSTTNEDRAELALDYADIVEPLLGLRALENVLVNFPSDTVRLGDDDVLAMASAWPCLQKLRVVTANSDRPPVGAAAIPTLRALAYLARGCPELQSLELQIDASGAVPAPVSMDRDHGLRSLDMRCSPVGDARKVAVWLNGVFPSLEVGVSAKRGWGWGHVWNQICVLRVLGELGYTDVVAALG</sequence>
<dbReference type="eggNOG" id="ENOG502STA9">
    <property type="taxonomic scope" value="Eukaryota"/>
</dbReference>
<evidence type="ECO:0000313" key="3">
    <source>
        <dbReference type="Proteomes" id="UP000030669"/>
    </source>
</evidence>
<dbReference type="GeneID" id="19301032"/>
<dbReference type="HOGENOM" id="CLU_021164_3_2_1"/>
<accession>S7S320</accession>
<protein>
    <recommendedName>
        <fullName evidence="4">F-box domain-containing protein</fullName>
    </recommendedName>
</protein>
<proteinExistence type="predicted"/>
<dbReference type="Gene3D" id="3.80.10.10">
    <property type="entry name" value="Ribonuclease Inhibitor"/>
    <property type="match status" value="1"/>
</dbReference>
<name>S7S320_GLOTA</name>
<organism evidence="2 3">
    <name type="scientific">Gloeophyllum trabeum (strain ATCC 11539 / FP-39264 / Madison 617)</name>
    <name type="common">Brown rot fungus</name>
    <dbReference type="NCBI Taxonomy" id="670483"/>
    <lineage>
        <taxon>Eukaryota</taxon>
        <taxon>Fungi</taxon>
        <taxon>Dikarya</taxon>
        <taxon>Basidiomycota</taxon>
        <taxon>Agaricomycotina</taxon>
        <taxon>Agaricomycetes</taxon>
        <taxon>Gloeophyllales</taxon>
        <taxon>Gloeophyllaceae</taxon>
        <taxon>Gloeophyllum</taxon>
    </lineage>
</organism>
<dbReference type="STRING" id="670483.S7S320"/>
<dbReference type="RefSeq" id="XP_007860678.1">
    <property type="nucleotide sequence ID" value="XM_007862487.1"/>
</dbReference>
<dbReference type="EMBL" id="KB469296">
    <property type="protein sequence ID" value="EPQ60219.1"/>
    <property type="molecule type" value="Genomic_DNA"/>
</dbReference>
<dbReference type="KEGG" id="gtr:GLOTRDRAFT_123975"/>
<keyword evidence="3" id="KW-1185">Reference proteome</keyword>
<evidence type="ECO:0008006" key="4">
    <source>
        <dbReference type="Google" id="ProtNLM"/>
    </source>
</evidence>
<dbReference type="OrthoDB" id="3222238at2759"/>
<dbReference type="Proteomes" id="UP000030669">
    <property type="component" value="Unassembled WGS sequence"/>
</dbReference>
<dbReference type="InterPro" id="IPR032675">
    <property type="entry name" value="LRR_dom_sf"/>
</dbReference>